<organism evidence="2 3">
    <name type="scientific">Pectobacterium parmentieri</name>
    <dbReference type="NCBI Taxonomy" id="1905730"/>
    <lineage>
        <taxon>Bacteria</taxon>
        <taxon>Pseudomonadati</taxon>
        <taxon>Pseudomonadota</taxon>
        <taxon>Gammaproteobacteria</taxon>
        <taxon>Enterobacterales</taxon>
        <taxon>Pectobacteriaceae</taxon>
        <taxon>Pectobacterium</taxon>
    </lineage>
</organism>
<accession>A0A0H3I721</accession>
<dbReference type="HOGENOM" id="CLU_3255400_0_0_6"/>
<dbReference type="AlphaFoldDB" id="A0A0H3I721"/>
<dbReference type="Proteomes" id="UP000008044">
    <property type="component" value="Chromosome"/>
</dbReference>
<protein>
    <submittedName>
        <fullName evidence="2">Uncharacterized protein</fullName>
    </submittedName>
</protein>
<name>A0A0H3I721_PECPM</name>
<feature type="region of interest" description="Disordered" evidence="1">
    <location>
        <begin position="1"/>
        <end position="24"/>
    </location>
</feature>
<dbReference type="PATRIC" id="fig|1166016.3.peg.2567"/>
<evidence type="ECO:0000313" key="2">
    <source>
        <dbReference type="EMBL" id="AFI90628.1"/>
    </source>
</evidence>
<evidence type="ECO:0000313" key="3">
    <source>
        <dbReference type="Proteomes" id="UP000008044"/>
    </source>
</evidence>
<proteinExistence type="predicted"/>
<reference evidence="2 3" key="1">
    <citation type="journal article" date="2012" name="J. Bacteriol.">
        <title>Genome sequence of Pectobacterium sp. strain SCC3193.</title>
        <authorList>
            <person name="Koskinen J.P."/>
            <person name="Laine P."/>
            <person name="Niemi O."/>
            <person name="Nykyri J."/>
            <person name="Harjunpaa H."/>
            <person name="Auvinen P."/>
            <person name="Paulin L."/>
            <person name="Pirhonen M."/>
            <person name="Palva T."/>
            <person name="Holm L."/>
        </authorList>
    </citation>
    <scope>NUCLEOTIDE SEQUENCE [LARGE SCALE GENOMIC DNA]</scope>
    <source>
        <strain evidence="2 3">SCC3193</strain>
    </source>
</reference>
<dbReference type="KEGG" id="pec:W5S_2540"/>
<gene>
    <name evidence="2" type="ordered locus">W5S_2540</name>
</gene>
<dbReference type="eggNOG" id="ENOG5031I18">
    <property type="taxonomic scope" value="Bacteria"/>
</dbReference>
<dbReference type="RefSeq" id="WP_014700200.1">
    <property type="nucleotide sequence ID" value="NC_017845.1"/>
</dbReference>
<sequence length="42" mass="4578">MSPIYGASKRVASGPLSRISTKAPRERHNFRQKVWGHGASGV</sequence>
<evidence type="ECO:0000256" key="1">
    <source>
        <dbReference type="SAM" id="MobiDB-lite"/>
    </source>
</evidence>
<dbReference type="EMBL" id="CP003415">
    <property type="protein sequence ID" value="AFI90628.1"/>
    <property type="molecule type" value="Genomic_DNA"/>
</dbReference>